<proteinExistence type="predicted"/>
<gene>
    <name evidence="5" type="ORF">R1sor_022649</name>
</gene>
<evidence type="ECO:0000259" key="4">
    <source>
        <dbReference type="PROSITE" id="PS50158"/>
    </source>
</evidence>
<keyword evidence="1" id="KW-0863">Zinc-finger</keyword>
<dbReference type="Gene3D" id="3.60.10.10">
    <property type="entry name" value="Endonuclease/exonuclease/phosphatase"/>
    <property type="match status" value="1"/>
</dbReference>
<organism evidence="5 6">
    <name type="scientific">Riccia sorocarpa</name>
    <dbReference type="NCBI Taxonomy" id="122646"/>
    <lineage>
        <taxon>Eukaryota</taxon>
        <taxon>Viridiplantae</taxon>
        <taxon>Streptophyta</taxon>
        <taxon>Embryophyta</taxon>
        <taxon>Marchantiophyta</taxon>
        <taxon>Marchantiopsida</taxon>
        <taxon>Marchantiidae</taxon>
        <taxon>Marchantiales</taxon>
        <taxon>Ricciaceae</taxon>
        <taxon>Riccia</taxon>
    </lineage>
</organism>
<keyword evidence="1" id="KW-0479">Metal-binding</keyword>
<feature type="compositionally biased region" description="Polar residues" evidence="3">
    <location>
        <begin position="178"/>
        <end position="192"/>
    </location>
</feature>
<feature type="region of interest" description="Disordered" evidence="3">
    <location>
        <begin position="367"/>
        <end position="411"/>
    </location>
</feature>
<reference evidence="5 6" key="1">
    <citation type="submission" date="2024-09" db="EMBL/GenBank/DDBJ databases">
        <title>Chromosome-scale assembly of Riccia sorocarpa.</title>
        <authorList>
            <person name="Paukszto L."/>
        </authorList>
    </citation>
    <scope>NUCLEOTIDE SEQUENCE [LARGE SCALE GENOMIC DNA]</scope>
    <source>
        <strain evidence="5">LP-2024</strain>
        <tissue evidence="5">Aerial parts of the thallus</tissue>
    </source>
</reference>
<feature type="compositionally biased region" description="Basic and acidic residues" evidence="3">
    <location>
        <begin position="367"/>
        <end position="384"/>
    </location>
</feature>
<protein>
    <recommendedName>
        <fullName evidence="4">CCHC-type domain-containing protein</fullName>
    </recommendedName>
</protein>
<feature type="region of interest" description="Disordered" evidence="3">
    <location>
        <begin position="143"/>
        <end position="192"/>
    </location>
</feature>
<dbReference type="PROSITE" id="PS50158">
    <property type="entry name" value="ZF_CCHC"/>
    <property type="match status" value="1"/>
</dbReference>
<dbReference type="InterPro" id="IPR036691">
    <property type="entry name" value="Endo/exonu/phosph_ase_sf"/>
</dbReference>
<sequence length="553" mass="61386">MDRPPCFLDGRVIRMLEWDAKANDKIPPHLCAAWVELRGVPPCLEDEITVMLEALGPVIHQTLDKSEEVKYANVRACVEMAVELPKAVGIVTPWKTKLLQAVTYTRLPDRCYVCHLSGHMARQCPTKQVIPTSGVMGANATRGEVAKQSGGSVSSKEVPSSKDKEEADGFEVVRRKGSSQLNKGRSAVASPTRSASNRFNALADVEEEIESDASWVADSSLNKREDKLEATEGHKPVLISPVKVRLSQEPIVDHNWVRKLELLRKQEEVVQAMEQEVSVLHADLEAHRRKEGEQENLGRTVQERSGIEVGALRCNWSKVEWSETQKENTVPMKDSDVNPFSWGHPDELSAVNQLGLLGDVQFSSKMDVDRLGGRSPKMKDDRTMADGFGKRSARSKGKHKSGLPKDVLASGAFTGNRMGKRRALAEVDLKGCRVPEKMDNFLKIYDGRINRTRKSREDGLCQCVSWNVRGLARPNKAKAVKSWLQNRVTDRQVVALQEIKTARWGLKRWLDNVCRRGKVIFDPPCGGRGGTALILHESLEVVTSGIGGQGRLA</sequence>
<comment type="caution">
    <text evidence="5">The sequence shown here is derived from an EMBL/GenBank/DDBJ whole genome shotgun (WGS) entry which is preliminary data.</text>
</comment>
<dbReference type="EMBL" id="JBJQOH010000007">
    <property type="protein sequence ID" value="KAL3679693.1"/>
    <property type="molecule type" value="Genomic_DNA"/>
</dbReference>
<evidence type="ECO:0000313" key="5">
    <source>
        <dbReference type="EMBL" id="KAL3679693.1"/>
    </source>
</evidence>
<feature type="coiled-coil region" evidence="2">
    <location>
        <begin position="263"/>
        <end position="290"/>
    </location>
</feature>
<dbReference type="SUPFAM" id="SSF57756">
    <property type="entry name" value="Retrovirus zinc finger-like domains"/>
    <property type="match status" value="1"/>
</dbReference>
<keyword evidence="1" id="KW-0862">Zinc</keyword>
<dbReference type="PANTHER" id="PTHR31286:SF180">
    <property type="entry name" value="OS10G0362600 PROTEIN"/>
    <property type="match status" value="1"/>
</dbReference>
<dbReference type="AlphaFoldDB" id="A0ABD3GKG1"/>
<feature type="compositionally biased region" description="Polar residues" evidence="3">
    <location>
        <begin position="149"/>
        <end position="158"/>
    </location>
</feature>
<dbReference type="SMART" id="SM00343">
    <property type="entry name" value="ZnF_C2HC"/>
    <property type="match status" value="1"/>
</dbReference>
<evidence type="ECO:0000256" key="2">
    <source>
        <dbReference type="SAM" id="Coils"/>
    </source>
</evidence>
<dbReference type="Proteomes" id="UP001633002">
    <property type="component" value="Unassembled WGS sequence"/>
</dbReference>
<evidence type="ECO:0000256" key="1">
    <source>
        <dbReference type="PROSITE-ProRule" id="PRU00047"/>
    </source>
</evidence>
<feature type="compositionally biased region" description="Basic and acidic residues" evidence="3">
    <location>
        <begin position="159"/>
        <end position="174"/>
    </location>
</feature>
<feature type="compositionally biased region" description="Basic residues" evidence="3">
    <location>
        <begin position="391"/>
        <end position="402"/>
    </location>
</feature>
<dbReference type="SUPFAM" id="SSF56219">
    <property type="entry name" value="DNase I-like"/>
    <property type="match status" value="1"/>
</dbReference>
<dbReference type="InterPro" id="IPR040256">
    <property type="entry name" value="At4g02000-like"/>
</dbReference>
<evidence type="ECO:0000256" key="3">
    <source>
        <dbReference type="SAM" id="MobiDB-lite"/>
    </source>
</evidence>
<dbReference type="InterPro" id="IPR036875">
    <property type="entry name" value="Znf_CCHC_sf"/>
</dbReference>
<name>A0ABD3GKG1_9MARC</name>
<keyword evidence="2" id="KW-0175">Coiled coil</keyword>
<dbReference type="InterPro" id="IPR001878">
    <property type="entry name" value="Znf_CCHC"/>
</dbReference>
<dbReference type="PANTHER" id="PTHR31286">
    <property type="entry name" value="GLYCINE-RICH CELL WALL STRUCTURAL PROTEIN 1.8-LIKE"/>
    <property type="match status" value="1"/>
</dbReference>
<evidence type="ECO:0000313" key="6">
    <source>
        <dbReference type="Proteomes" id="UP001633002"/>
    </source>
</evidence>
<dbReference type="GO" id="GO:0008270">
    <property type="term" value="F:zinc ion binding"/>
    <property type="evidence" value="ECO:0007669"/>
    <property type="project" value="UniProtKB-KW"/>
</dbReference>
<keyword evidence="6" id="KW-1185">Reference proteome</keyword>
<dbReference type="Gene3D" id="4.10.60.10">
    <property type="entry name" value="Zinc finger, CCHC-type"/>
    <property type="match status" value="1"/>
</dbReference>
<feature type="domain" description="CCHC-type" evidence="4">
    <location>
        <begin position="110"/>
        <end position="125"/>
    </location>
</feature>
<accession>A0ABD3GKG1</accession>